<dbReference type="PATRIC" id="fig|67356.5.peg.892"/>
<evidence type="ECO:0000313" key="4">
    <source>
        <dbReference type="EMBL" id="KOG42809.1"/>
    </source>
</evidence>
<dbReference type="EMBL" id="LGUS01000017">
    <property type="protein sequence ID" value="KOG42809.1"/>
    <property type="molecule type" value="Genomic_DNA"/>
</dbReference>
<dbReference type="Gene3D" id="3.30.750.24">
    <property type="entry name" value="STAS domain"/>
    <property type="match status" value="1"/>
</dbReference>
<dbReference type="CDD" id="cd07043">
    <property type="entry name" value="STAS_anti-anti-sigma_factors"/>
    <property type="match status" value="1"/>
</dbReference>
<dbReference type="AlphaFoldDB" id="A0A0L8LXJ2"/>
<feature type="domain" description="STAS" evidence="2">
    <location>
        <begin position="16"/>
        <end position="107"/>
    </location>
</feature>
<dbReference type="PROSITE" id="PS50921">
    <property type="entry name" value="ANTAR"/>
    <property type="match status" value="1"/>
</dbReference>
<dbReference type="Pfam" id="PF03861">
    <property type="entry name" value="ANTAR"/>
    <property type="match status" value="1"/>
</dbReference>
<dbReference type="InterPro" id="IPR036513">
    <property type="entry name" value="STAS_dom_sf"/>
</dbReference>
<reference evidence="5" key="1">
    <citation type="submission" date="2015-07" db="EMBL/GenBank/DDBJ databases">
        <authorList>
            <person name="Ju K.-S."/>
            <person name="Doroghazi J.R."/>
            <person name="Metcalf W.W."/>
        </authorList>
    </citation>
    <scope>NUCLEOTIDE SEQUENCE [LARGE SCALE GENOMIC DNA]</scope>
    <source>
        <strain evidence="5">NRRL 2290</strain>
    </source>
</reference>
<comment type="caution">
    <text evidence="4">The sequence shown here is derived from an EMBL/GenBank/DDBJ whole genome shotgun (WGS) entry which is preliminary data.</text>
</comment>
<dbReference type="InterPro" id="IPR005561">
    <property type="entry name" value="ANTAR"/>
</dbReference>
<accession>A0A0L8LXJ2</accession>
<proteinExistence type="predicted"/>
<dbReference type="InterPro" id="IPR036388">
    <property type="entry name" value="WH-like_DNA-bd_sf"/>
</dbReference>
<feature type="region of interest" description="Disordered" evidence="1">
    <location>
        <begin position="112"/>
        <end position="133"/>
    </location>
</feature>
<evidence type="ECO:0000313" key="5">
    <source>
        <dbReference type="Proteomes" id="UP000037251"/>
    </source>
</evidence>
<gene>
    <name evidence="4" type="ORF">ADK37_04125</name>
</gene>
<dbReference type="OrthoDB" id="3296948at2"/>
<evidence type="ECO:0000259" key="2">
    <source>
        <dbReference type="PROSITE" id="PS50801"/>
    </source>
</evidence>
<dbReference type="PROSITE" id="PS50801">
    <property type="entry name" value="STAS"/>
    <property type="match status" value="1"/>
</dbReference>
<keyword evidence="5" id="KW-1185">Reference proteome</keyword>
<dbReference type="SUPFAM" id="SSF52091">
    <property type="entry name" value="SpoIIaa-like"/>
    <property type="match status" value="1"/>
</dbReference>
<dbReference type="Pfam" id="PF01740">
    <property type="entry name" value="STAS"/>
    <property type="match status" value="1"/>
</dbReference>
<organism evidence="4 5">
    <name type="scientific">Streptomyces resistomycificus</name>
    <dbReference type="NCBI Taxonomy" id="67356"/>
    <lineage>
        <taxon>Bacteria</taxon>
        <taxon>Bacillati</taxon>
        <taxon>Actinomycetota</taxon>
        <taxon>Actinomycetes</taxon>
        <taxon>Kitasatosporales</taxon>
        <taxon>Streptomycetaceae</taxon>
        <taxon>Streptomyces</taxon>
        <taxon>Streptomyces aurantiacus group</taxon>
    </lineage>
</organism>
<sequence length="233" mass="25011">MTSAAHTPLAGRLNALVIESRVDADRAVLAPRGELIHGSAAVLAEALAGLPAGTGRVELDMTAVTFMDTAGLQFLETLGDYGHRHGIPVTTVNWDVQPRRILRLAGLDTTDPLHARDARDGASAPEPHDPPVPFVPTALERAEQVRRLQQEVDQLRQAIVSRPVIDQARGVIMATHSCTSDEAWIILREASQLSNTKLRTVAAAITTSTGTNGPPPPEEVRTALRTAVTRRGR</sequence>
<dbReference type="Gene3D" id="1.10.10.10">
    <property type="entry name" value="Winged helix-like DNA-binding domain superfamily/Winged helix DNA-binding domain"/>
    <property type="match status" value="1"/>
</dbReference>
<dbReference type="InterPro" id="IPR011006">
    <property type="entry name" value="CheY-like_superfamily"/>
</dbReference>
<dbReference type="SUPFAM" id="SSF52172">
    <property type="entry name" value="CheY-like"/>
    <property type="match status" value="1"/>
</dbReference>
<evidence type="ECO:0008006" key="6">
    <source>
        <dbReference type="Google" id="ProtNLM"/>
    </source>
</evidence>
<dbReference type="STRING" id="67356.AQJ84_11925"/>
<dbReference type="eggNOG" id="COG3707">
    <property type="taxonomic scope" value="Bacteria"/>
</dbReference>
<name>A0A0L8LXJ2_9ACTN</name>
<protein>
    <recommendedName>
        <fullName evidence="6">Antitermination regulator</fullName>
    </recommendedName>
</protein>
<dbReference type="RefSeq" id="WP_053190309.1">
    <property type="nucleotide sequence ID" value="NZ_KQ948990.1"/>
</dbReference>
<evidence type="ECO:0000256" key="1">
    <source>
        <dbReference type="SAM" id="MobiDB-lite"/>
    </source>
</evidence>
<dbReference type="GO" id="GO:0003723">
    <property type="term" value="F:RNA binding"/>
    <property type="evidence" value="ECO:0007669"/>
    <property type="project" value="InterPro"/>
</dbReference>
<dbReference type="InterPro" id="IPR002645">
    <property type="entry name" value="STAS_dom"/>
</dbReference>
<dbReference type="SMART" id="SM01012">
    <property type="entry name" value="ANTAR"/>
    <property type="match status" value="1"/>
</dbReference>
<dbReference type="Proteomes" id="UP000037251">
    <property type="component" value="Unassembled WGS sequence"/>
</dbReference>
<evidence type="ECO:0000259" key="3">
    <source>
        <dbReference type="PROSITE" id="PS50921"/>
    </source>
</evidence>
<feature type="domain" description="ANTAR" evidence="3">
    <location>
        <begin position="145"/>
        <end position="206"/>
    </location>
</feature>